<comment type="similarity">
    <text evidence="2">Belongs to the SELO family.</text>
</comment>
<evidence type="ECO:0000256" key="7">
    <source>
        <dbReference type="ARBA" id="ARBA00022840"/>
    </source>
</evidence>
<evidence type="ECO:0000256" key="5">
    <source>
        <dbReference type="ARBA" id="ARBA00022723"/>
    </source>
</evidence>
<dbReference type="RefSeq" id="XP_051447617.1">
    <property type="nucleotide sequence ID" value="XM_051586496.1"/>
</dbReference>
<dbReference type="GO" id="GO:0070733">
    <property type="term" value="F:AMPylase activity"/>
    <property type="evidence" value="ECO:0007669"/>
    <property type="project" value="TreeGrafter"/>
</dbReference>
<dbReference type="PANTHER" id="PTHR32057:SF14">
    <property type="entry name" value="PROTEIN ADENYLYLTRANSFERASE SELO, MITOCHONDRIAL"/>
    <property type="match status" value="1"/>
</dbReference>
<dbReference type="GO" id="GO:0005739">
    <property type="term" value="C:mitochondrion"/>
    <property type="evidence" value="ECO:0007669"/>
    <property type="project" value="TreeGrafter"/>
</dbReference>
<dbReference type="HAMAP" id="MF_00692">
    <property type="entry name" value="SelO"/>
    <property type="match status" value="1"/>
</dbReference>
<keyword evidence="5" id="KW-0479">Metal-binding</keyword>
<name>A0AAD5EEW3_UMBRA</name>
<evidence type="ECO:0000256" key="1">
    <source>
        <dbReference type="ARBA" id="ARBA00001946"/>
    </source>
</evidence>
<protein>
    <recommendedName>
        <fullName evidence="9">Selenoprotein O</fullName>
    </recommendedName>
</protein>
<comment type="cofactor">
    <cofactor evidence="1">
        <name>Mg(2+)</name>
        <dbReference type="ChEBI" id="CHEBI:18420"/>
    </cofactor>
</comment>
<accession>A0AAD5EEW3</accession>
<dbReference type="NCBIfam" id="NF000658">
    <property type="entry name" value="PRK00029.1"/>
    <property type="match status" value="1"/>
</dbReference>
<evidence type="ECO:0000313" key="11">
    <source>
        <dbReference type="Proteomes" id="UP001206595"/>
    </source>
</evidence>
<dbReference type="GeneID" id="75911844"/>
<keyword evidence="8" id="KW-0460">Magnesium</keyword>
<dbReference type="InterPro" id="IPR003846">
    <property type="entry name" value="SelO"/>
</dbReference>
<evidence type="ECO:0000313" key="10">
    <source>
        <dbReference type="EMBL" id="KAI8582613.1"/>
    </source>
</evidence>
<gene>
    <name evidence="10" type="ORF">K450DRAFT_226095</name>
</gene>
<dbReference type="GO" id="GO:0046872">
    <property type="term" value="F:metal ion binding"/>
    <property type="evidence" value="ECO:0007669"/>
    <property type="project" value="UniProtKB-KW"/>
</dbReference>
<keyword evidence="4" id="KW-0548">Nucleotidyltransferase</keyword>
<evidence type="ECO:0000256" key="2">
    <source>
        <dbReference type="ARBA" id="ARBA00009747"/>
    </source>
</evidence>
<evidence type="ECO:0000256" key="3">
    <source>
        <dbReference type="ARBA" id="ARBA00022679"/>
    </source>
</evidence>
<dbReference type="EMBL" id="MU620899">
    <property type="protein sequence ID" value="KAI8582613.1"/>
    <property type="molecule type" value="Genomic_DNA"/>
</dbReference>
<keyword evidence="6" id="KW-0547">Nucleotide-binding</keyword>
<dbReference type="GO" id="GO:0005524">
    <property type="term" value="F:ATP binding"/>
    <property type="evidence" value="ECO:0007669"/>
    <property type="project" value="UniProtKB-KW"/>
</dbReference>
<keyword evidence="7" id="KW-0067">ATP-binding</keyword>
<evidence type="ECO:0000256" key="8">
    <source>
        <dbReference type="ARBA" id="ARBA00022842"/>
    </source>
</evidence>
<comment type="caution">
    <text evidence="10">The sequence shown here is derived from an EMBL/GenBank/DDBJ whole genome shotgun (WGS) entry which is preliminary data.</text>
</comment>
<evidence type="ECO:0000256" key="4">
    <source>
        <dbReference type="ARBA" id="ARBA00022695"/>
    </source>
</evidence>
<reference evidence="10" key="2">
    <citation type="journal article" date="2022" name="Proc. Natl. Acad. Sci. U.S.A.">
        <title>Diploid-dominant life cycles characterize the early evolution of Fungi.</title>
        <authorList>
            <person name="Amses K.R."/>
            <person name="Simmons D.R."/>
            <person name="Longcore J.E."/>
            <person name="Mondo S.J."/>
            <person name="Seto K."/>
            <person name="Jeronimo G.H."/>
            <person name="Bonds A.E."/>
            <person name="Quandt C.A."/>
            <person name="Davis W.J."/>
            <person name="Chang Y."/>
            <person name="Federici B.A."/>
            <person name="Kuo A."/>
            <person name="LaButti K."/>
            <person name="Pangilinan J."/>
            <person name="Andreopoulos W."/>
            <person name="Tritt A."/>
            <person name="Riley R."/>
            <person name="Hundley H."/>
            <person name="Johnson J."/>
            <person name="Lipzen A."/>
            <person name="Barry K."/>
            <person name="Lang B.F."/>
            <person name="Cuomo C.A."/>
            <person name="Buchler N.E."/>
            <person name="Grigoriev I.V."/>
            <person name="Spatafora J.W."/>
            <person name="Stajich J.E."/>
            <person name="James T.Y."/>
        </authorList>
    </citation>
    <scope>NUCLEOTIDE SEQUENCE</scope>
    <source>
        <strain evidence="10">AG</strain>
    </source>
</reference>
<dbReference type="Proteomes" id="UP001206595">
    <property type="component" value="Unassembled WGS sequence"/>
</dbReference>
<evidence type="ECO:0000256" key="9">
    <source>
        <dbReference type="ARBA" id="ARBA00031547"/>
    </source>
</evidence>
<organism evidence="10 11">
    <name type="scientific">Umbelopsis ramanniana AG</name>
    <dbReference type="NCBI Taxonomy" id="1314678"/>
    <lineage>
        <taxon>Eukaryota</taxon>
        <taxon>Fungi</taxon>
        <taxon>Fungi incertae sedis</taxon>
        <taxon>Mucoromycota</taxon>
        <taxon>Mucoromycotina</taxon>
        <taxon>Umbelopsidomycetes</taxon>
        <taxon>Umbelopsidales</taxon>
        <taxon>Umbelopsidaceae</taxon>
        <taxon>Umbelopsis</taxon>
    </lineage>
</organism>
<keyword evidence="11" id="KW-1185">Reference proteome</keyword>
<dbReference type="Pfam" id="PF02696">
    <property type="entry name" value="SelO"/>
    <property type="match status" value="1"/>
</dbReference>
<dbReference type="AlphaFoldDB" id="A0AAD5EEW3"/>
<sequence length="583" mass="66570">MTMLRRLSTMTKSLTDLPINPARLTSSLPHDIMTPLDVEASEKVLRISRPVHNAVFSYVNPEKAPDPQLLSVSPAALNEIDLTMEETKTSEYLNVFSGNQLLPDTHPWSLCYAGHQFGYFAGQLGDGRAISLFETENKKGERWELQLKGAGRTPYSRFADGYAVLRSSIREFLGSEHMAALGVPTSRALNLILTDREVYREDAPSDVPQPEQGAIVTRMAPSWLRFGNFEIFNARGDRANVKKLADYVLKEVVKIDQKSTENKGNRYENLLRQVAKSTADMVAGWQSLGFNHGVMNTDNMSILGLTIDYGPYQFMDYYDHQYICNHSDTSGRYAFSQQPTICMWNVWKLGSTMTELMGAGDEIDEIDITTLDDTERREKYKKAGADINEKIAGEELGEYFMESYTEKMRAKLGLSTEDSSDMETVIGPLLHWMGEYRVDYHKFFRSLSDYQITEEGEEKDADKAVDRLKIVSGLQREEKAKEALRPWLSIYRHRVLLSKLDNESRKEQMDKVNPRFILRNWIAQQVCSAFDNKPEDEAKSMLDSCLHASINPYESKYDDEQIEKWIEQDVPQWGRDLKCSCSS</sequence>
<dbReference type="PANTHER" id="PTHR32057">
    <property type="entry name" value="PROTEIN ADENYLYLTRANSFERASE SELO, MITOCHONDRIAL"/>
    <property type="match status" value="1"/>
</dbReference>
<reference evidence="10" key="1">
    <citation type="submission" date="2021-06" db="EMBL/GenBank/DDBJ databases">
        <authorList>
            <consortium name="DOE Joint Genome Institute"/>
            <person name="Mondo S.J."/>
            <person name="Amses K.R."/>
            <person name="Simmons D.R."/>
            <person name="Longcore J.E."/>
            <person name="Seto K."/>
            <person name="Alves G.H."/>
            <person name="Bonds A.E."/>
            <person name="Quandt C.A."/>
            <person name="Davis W.J."/>
            <person name="Chang Y."/>
            <person name="Letcher P.M."/>
            <person name="Powell M.J."/>
            <person name="Kuo A."/>
            <person name="Labutti K."/>
            <person name="Pangilinan J."/>
            <person name="Andreopoulos W."/>
            <person name="Tritt A."/>
            <person name="Riley R."/>
            <person name="Hundley H."/>
            <person name="Johnson J."/>
            <person name="Lipzen A."/>
            <person name="Barry K."/>
            <person name="Berbee M.L."/>
            <person name="Buchler N.E."/>
            <person name="Grigoriev I.V."/>
            <person name="Spatafora J.W."/>
            <person name="Stajich J.E."/>
            <person name="James T.Y."/>
        </authorList>
    </citation>
    <scope>NUCLEOTIDE SEQUENCE</scope>
    <source>
        <strain evidence="10">AG</strain>
    </source>
</reference>
<proteinExistence type="inferred from homology"/>
<evidence type="ECO:0000256" key="6">
    <source>
        <dbReference type="ARBA" id="ARBA00022741"/>
    </source>
</evidence>
<keyword evidence="3" id="KW-0808">Transferase</keyword>